<gene>
    <name evidence="1" type="ORF">NLG97_g9400</name>
</gene>
<sequence length="355" mass="39548">MADLDDAKHLDRAGLTAIIWACFGIATIFVASRIFFRLHCYRCIKWDDAWIVLAWTSTLVMCILAMVQQNTLWETAETTGGQADSDGDGWTQSQLRRLDKWQFASMNLFWVVSSFKTRRIIWLFITTTVLLAFIGCLVASSISCHAHSGCTAGLDLYRQKFSILFSTALDIATNLLIVALPLSVLPLVNLDTRKKLAMGFMFTLSLLVVCVSILRMTQVVVDADVDLVGLMIWSTVETCTALIIGSLPPFSGLLSRRIGNIRTNQANKTLMENDFNPQKSYPLYSRALTITTVEPGPVPDPSCVAQAGEGIFVQRTFESRTEEWQETNAYTASSEDGSTYAMVRFESDTTQLTRI</sequence>
<comment type="caution">
    <text evidence="1">The sequence shown here is derived from an EMBL/GenBank/DDBJ whole genome shotgun (WGS) entry which is preliminary data.</text>
</comment>
<protein>
    <submittedName>
        <fullName evidence="1">Uncharacterized protein</fullName>
    </submittedName>
</protein>
<evidence type="ECO:0000313" key="2">
    <source>
        <dbReference type="Proteomes" id="UP001148737"/>
    </source>
</evidence>
<proteinExistence type="predicted"/>
<reference evidence="1" key="1">
    <citation type="submission" date="2022-07" db="EMBL/GenBank/DDBJ databases">
        <title>Genome Sequence of Lecanicillium saksenae.</title>
        <authorList>
            <person name="Buettner E."/>
        </authorList>
    </citation>
    <scope>NUCLEOTIDE SEQUENCE</scope>
    <source>
        <strain evidence="1">VT-O1</strain>
    </source>
</reference>
<dbReference type="EMBL" id="JANAKD010001930">
    <property type="protein sequence ID" value="KAJ3475607.1"/>
    <property type="molecule type" value="Genomic_DNA"/>
</dbReference>
<keyword evidence="2" id="KW-1185">Reference proteome</keyword>
<accession>A0ACC1QK31</accession>
<dbReference type="Proteomes" id="UP001148737">
    <property type="component" value="Unassembled WGS sequence"/>
</dbReference>
<organism evidence="1 2">
    <name type="scientific">Lecanicillium saksenae</name>
    <dbReference type="NCBI Taxonomy" id="468837"/>
    <lineage>
        <taxon>Eukaryota</taxon>
        <taxon>Fungi</taxon>
        <taxon>Dikarya</taxon>
        <taxon>Ascomycota</taxon>
        <taxon>Pezizomycotina</taxon>
        <taxon>Sordariomycetes</taxon>
        <taxon>Hypocreomycetidae</taxon>
        <taxon>Hypocreales</taxon>
        <taxon>Cordycipitaceae</taxon>
        <taxon>Lecanicillium</taxon>
    </lineage>
</organism>
<name>A0ACC1QK31_9HYPO</name>
<evidence type="ECO:0000313" key="1">
    <source>
        <dbReference type="EMBL" id="KAJ3475607.1"/>
    </source>
</evidence>